<evidence type="ECO:0000313" key="2">
    <source>
        <dbReference type="EMBL" id="SFJ56434.1"/>
    </source>
</evidence>
<accession>A0A1I3SC96</accession>
<dbReference type="OrthoDB" id="6447389at2"/>
<dbReference type="Proteomes" id="UP000224607">
    <property type="component" value="Unassembled WGS sequence"/>
</dbReference>
<evidence type="ECO:0000313" key="1">
    <source>
        <dbReference type="EMBL" id="PHM39136.1"/>
    </source>
</evidence>
<gene>
    <name evidence="2" type="ORF">SAMN05421680_11162</name>
    <name evidence="1" type="ORF">Xmau_03041</name>
</gene>
<protein>
    <submittedName>
        <fullName evidence="2">Uncharacterized protein</fullName>
    </submittedName>
</protein>
<organism evidence="2 3">
    <name type="scientific">Xenorhabdus mauleonii</name>
    <dbReference type="NCBI Taxonomy" id="351675"/>
    <lineage>
        <taxon>Bacteria</taxon>
        <taxon>Pseudomonadati</taxon>
        <taxon>Pseudomonadota</taxon>
        <taxon>Gammaproteobacteria</taxon>
        <taxon>Enterobacterales</taxon>
        <taxon>Morganellaceae</taxon>
        <taxon>Xenorhabdus</taxon>
    </lineage>
</organism>
<reference evidence="3" key="1">
    <citation type="submission" date="2016-10" db="EMBL/GenBank/DDBJ databases">
        <authorList>
            <person name="Varghese N."/>
            <person name="Submissions S."/>
        </authorList>
    </citation>
    <scope>NUCLEOTIDE SEQUENCE [LARGE SCALE GENOMIC DNA]</scope>
    <source>
        <strain evidence="3">DSM 17908</strain>
    </source>
</reference>
<sequence length="63" mass="7063">MNIKHYTTTHIINMATALHLDPHDCALPHMIARHLYTLGCAIDDDGSPCDYPTILNQMLESLT</sequence>
<dbReference type="Proteomes" id="UP000198919">
    <property type="component" value="Unassembled WGS sequence"/>
</dbReference>
<reference evidence="1 4" key="3">
    <citation type="journal article" date="2017" name="Nat. Microbiol.">
        <title>Natural product diversity associated with the nematode symbionts Photorhabdus and Xenorhabdus.</title>
        <authorList>
            <person name="Tobias N.J."/>
            <person name="Wolff H."/>
            <person name="Djahanschiri B."/>
            <person name="Grundmann F."/>
            <person name="Kronenwerth M."/>
            <person name="Shi Y.M."/>
            <person name="Simonyi S."/>
            <person name="Grun P."/>
            <person name="Shapiro-Ilan D."/>
            <person name="Pidot S.J."/>
            <person name="Stinear T.P."/>
            <person name="Ebersberger I."/>
            <person name="Bode H.B."/>
        </authorList>
    </citation>
    <scope>NUCLEOTIDE SEQUENCE [LARGE SCALE GENOMIC DNA]</scope>
    <source>
        <strain evidence="1 4">DSM 17908</strain>
    </source>
</reference>
<dbReference type="EMBL" id="NITY01000012">
    <property type="protein sequence ID" value="PHM39136.1"/>
    <property type="molecule type" value="Genomic_DNA"/>
</dbReference>
<evidence type="ECO:0000313" key="4">
    <source>
        <dbReference type="Proteomes" id="UP000224607"/>
    </source>
</evidence>
<proteinExistence type="predicted"/>
<dbReference type="AlphaFoldDB" id="A0A1I3SC96"/>
<reference evidence="2" key="2">
    <citation type="submission" date="2016-10" db="EMBL/GenBank/DDBJ databases">
        <authorList>
            <person name="de Groot N.N."/>
        </authorList>
    </citation>
    <scope>NUCLEOTIDE SEQUENCE [LARGE SCALE GENOMIC DNA]</scope>
    <source>
        <strain evidence="2">DSM 17908</strain>
    </source>
</reference>
<keyword evidence="4" id="KW-1185">Reference proteome</keyword>
<dbReference type="RefSeq" id="WP_099139545.1">
    <property type="nucleotide sequence ID" value="NZ_CAWNQB010000004.1"/>
</dbReference>
<evidence type="ECO:0000313" key="3">
    <source>
        <dbReference type="Proteomes" id="UP000198919"/>
    </source>
</evidence>
<name>A0A1I3SC96_9GAMM</name>
<dbReference type="EMBL" id="FORG01000011">
    <property type="protein sequence ID" value="SFJ56434.1"/>
    <property type="molecule type" value="Genomic_DNA"/>
</dbReference>